<dbReference type="AlphaFoldDB" id="A0A811V424"/>
<dbReference type="EMBL" id="CAJHJT010000034">
    <property type="protein sequence ID" value="CAD7005780.1"/>
    <property type="molecule type" value="Genomic_DNA"/>
</dbReference>
<gene>
    <name evidence="1" type="ORF">CCAP1982_LOCUS14129</name>
</gene>
<dbReference type="Proteomes" id="UP000606786">
    <property type="component" value="Unassembled WGS sequence"/>
</dbReference>
<evidence type="ECO:0000313" key="1">
    <source>
        <dbReference type="EMBL" id="CAD7005780.1"/>
    </source>
</evidence>
<reference evidence="1" key="1">
    <citation type="submission" date="2020-11" db="EMBL/GenBank/DDBJ databases">
        <authorList>
            <person name="Whitehead M."/>
        </authorList>
    </citation>
    <scope>NUCLEOTIDE SEQUENCE</scope>
    <source>
        <strain evidence="1">EGII</strain>
    </source>
</reference>
<name>A0A811V424_CERCA</name>
<comment type="caution">
    <text evidence="1">The sequence shown here is derived from an EMBL/GenBank/DDBJ whole genome shotgun (WGS) entry which is preliminary data.</text>
</comment>
<accession>A0A811V424</accession>
<sequence length="91" mass="10319">MYSLSTKLLQRSVKSQAKWSTISTLQLQPVGIAAASDEACNIKGYAKQYQSNTVWHIRKDIECEIFENIMETTNKSYIVGGKQRVMMTAKK</sequence>
<evidence type="ECO:0000313" key="2">
    <source>
        <dbReference type="Proteomes" id="UP000606786"/>
    </source>
</evidence>
<protein>
    <submittedName>
        <fullName evidence="1">(Mediterranean fruit fly) hypothetical protein</fullName>
    </submittedName>
</protein>
<proteinExistence type="predicted"/>
<feature type="non-terminal residue" evidence="1">
    <location>
        <position position="91"/>
    </location>
</feature>
<organism evidence="1 2">
    <name type="scientific">Ceratitis capitata</name>
    <name type="common">Mediterranean fruit fly</name>
    <name type="synonym">Tephritis capitata</name>
    <dbReference type="NCBI Taxonomy" id="7213"/>
    <lineage>
        <taxon>Eukaryota</taxon>
        <taxon>Metazoa</taxon>
        <taxon>Ecdysozoa</taxon>
        <taxon>Arthropoda</taxon>
        <taxon>Hexapoda</taxon>
        <taxon>Insecta</taxon>
        <taxon>Pterygota</taxon>
        <taxon>Neoptera</taxon>
        <taxon>Endopterygota</taxon>
        <taxon>Diptera</taxon>
        <taxon>Brachycera</taxon>
        <taxon>Muscomorpha</taxon>
        <taxon>Tephritoidea</taxon>
        <taxon>Tephritidae</taxon>
        <taxon>Ceratitis</taxon>
        <taxon>Ceratitis</taxon>
    </lineage>
</organism>
<keyword evidence="2" id="KW-1185">Reference proteome</keyword>